<sequence length="142" mass="16061">MATRSNVAVQQEDGSFLFIYVHWDGYYEGNGQTLLDHYSDIEKARKLAALGDLSVIEAEIGEKHDFNNPTKGWTRAYGRDRGETGVEPRSLADVDAVRRAFGESYLYVLLKTADGSYVWHTQHRGKLIPLVEAMADKTEYDD</sequence>
<evidence type="ECO:0000313" key="1">
    <source>
        <dbReference type="EMBL" id="AXQ68628.1"/>
    </source>
</evidence>
<reference evidence="1 2" key="2">
    <citation type="submission" date="2018-09" db="EMBL/GenBank/DDBJ databases">
        <title>Giant CbK-like Caulobacter bacteriophages have genetically divergent genomes.</title>
        <authorList>
            <person name="Wilson K."/>
            <person name="Ely B."/>
        </authorList>
    </citation>
    <scope>NUCLEOTIDE SEQUENCE [LARGE SCALE GENOMIC DNA]</scope>
</reference>
<protein>
    <submittedName>
        <fullName evidence="1">Uncharacterized protein</fullName>
    </submittedName>
</protein>
<reference evidence="2" key="1">
    <citation type="submission" date="2018-07" db="EMBL/GenBank/DDBJ databases">
        <title>Giant CbK-like Caulobacter bacteriophages have genetically divergent genomes.</title>
        <authorList>
            <person name="Wilson K.M."/>
            <person name="Ely B."/>
        </authorList>
    </citation>
    <scope>NUCLEOTIDE SEQUENCE [LARGE SCALE GENOMIC DNA]</scope>
</reference>
<dbReference type="Proteomes" id="UP000259026">
    <property type="component" value="Segment"/>
</dbReference>
<evidence type="ECO:0000313" key="2">
    <source>
        <dbReference type="Proteomes" id="UP000259026"/>
    </source>
</evidence>
<accession>A0A385ED13</accession>
<keyword evidence="2" id="KW-1185">Reference proteome</keyword>
<dbReference type="EMBL" id="MH588545">
    <property type="protein sequence ID" value="AXQ68628.1"/>
    <property type="molecule type" value="Genomic_DNA"/>
</dbReference>
<organism evidence="1 2">
    <name type="scientific">Caulobacter phage CcrPW</name>
    <dbReference type="NCBI Taxonomy" id="2283271"/>
    <lineage>
        <taxon>Viruses</taxon>
        <taxon>Duplodnaviria</taxon>
        <taxon>Heunggongvirae</taxon>
        <taxon>Uroviricota</taxon>
        <taxon>Caudoviricetes</taxon>
        <taxon>Jeanschmidtviridae</taxon>
        <taxon>Colossusvirus</taxon>
        <taxon>Colossusvirus PW</taxon>
    </lineage>
</organism>
<proteinExistence type="predicted"/>
<name>A0A385ED13_9CAUD</name>
<gene>
    <name evidence="1" type="ORF">CcrPW_gp089c</name>
</gene>